<dbReference type="InterPro" id="IPR007860">
    <property type="entry name" value="DNA_mmatch_repair_MutS_con_dom"/>
</dbReference>
<evidence type="ECO:0000259" key="13">
    <source>
        <dbReference type="PROSITE" id="PS00486"/>
    </source>
</evidence>
<dbReference type="Gene3D" id="3.40.50.300">
    <property type="entry name" value="P-loop containing nucleotide triphosphate hydrolases"/>
    <property type="match status" value="1"/>
</dbReference>
<proteinExistence type="inferred from homology"/>
<dbReference type="GO" id="GO:0003697">
    <property type="term" value="F:single-stranded DNA binding"/>
    <property type="evidence" value="ECO:0007669"/>
    <property type="project" value="Ensembl"/>
</dbReference>
<dbReference type="FunFam" id="1.10.1420.10:FF:000010">
    <property type="entry name" value="DNA mismatch repair protein"/>
    <property type="match status" value="1"/>
</dbReference>
<dbReference type="InterPro" id="IPR045076">
    <property type="entry name" value="MutS"/>
</dbReference>
<dbReference type="Pfam" id="PF00488">
    <property type="entry name" value="MutS_V"/>
    <property type="match status" value="1"/>
</dbReference>
<evidence type="ECO:0000256" key="12">
    <source>
        <dbReference type="SAM" id="MobiDB-lite"/>
    </source>
</evidence>
<dbReference type="InterPro" id="IPR036187">
    <property type="entry name" value="DNA_mismatch_repair_MutS_sf"/>
</dbReference>
<dbReference type="SUPFAM" id="SSF55271">
    <property type="entry name" value="DNA repair protein MutS, domain I"/>
    <property type="match status" value="1"/>
</dbReference>
<feature type="region of interest" description="Disordered" evidence="12">
    <location>
        <begin position="167"/>
        <end position="193"/>
    </location>
</feature>
<dbReference type="GO" id="GO:0005524">
    <property type="term" value="F:ATP binding"/>
    <property type="evidence" value="ECO:0007669"/>
    <property type="project" value="UniProtKB-KW"/>
</dbReference>
<dbReference type="InterPro" id="IPR007696">
    <property type="entry name" value="DNA_mismatch_repair_MutS_core"/>
</dbReference>
<evidence type="ECO:0000313" key="14">
    <source>
        <dbReference type="Ensembl" id="ENSCJAP00000093934.1"/>
    </source>
</evidence>
<dbReference type="SMART" id="SM00533">
    <property type="entry name" value="MUTSd"/>
    <property type="match status" value="1"/>
</dbReference>
<dbReference type="InterPro" id="IPR036678">
    <property type="entry name" value="MutS_con_dom_sf"/>
</dbReference>
<feature type="region of interest" description="Disordered" evidence="12">
    <location>
        <begin position="229"/>
        <end position="276"/>
    </location>
</feature>
<dbReference type="GO" id="GO:0032142">
    <property type="term" value="F:single guanine insertion binding"/>
    <property type="evidence" value="ECO:0007669"/>
    <property type="project" value="Ensembl"/>
</dbReference>
<name>A0A8I3XDP4_CALJA</name>
<dbReference type="InterPro" id="IPR016151">
    <property type="entry name" value="DNA_mismatch_repair_MutS_N"/>
</dbReference>
<dbReference type="FunFam" id="3.30.420.110:FF:000005">
    <property type="entry name" value="DNA mismatch repair protein"/>
    <property type="match status" value="1"/>
</dbReference>
<dbReference type="SUPFAM" id="SSF52540">
    <property type="entry name" value="P-loop containing nucleoside triphosphate hydrolases"/>
    <property type="match status" value="1"/>
</dbReference>
<keyword evidence="3" id="KW-0597">Phosphoprotein</keyword>
<evidence type="ECO:0000256" key="10">
    <source>
        <dbReference type="ARBA" id="ARBA00066229"/>
    </source>
</evidence>
<dbReference type="GeneTree" id="ENSGT00550000074949"/>
<feature type="compositionally biased region" description="Basic and acidic residues" evidence="12">
    <location>
        <begin position="241"/>
        <end position="269"/>
    </location>
</feature>
<keyword evidence="5" id="KW-0227">DNA damage</keyword>
<dbReference type="InterPro" id="IPR027417">
    <property type="entry name" value="P-loop_NTPase"/>
</dbReference>
<gene>
    <name evidence="14" type="primary">MSH3</name>
</gene>
<dbReference type="GO" id="GO:0140664">
    <property type="term" value="F:ATP-dependent DNA damage sensor activity"/>
    <property type="evidence" value="ECO:0007669"/>
    <property type="project" value="InterPro"/>
</dbReference>
<dbReference type="PANTHER" id="PTHR11361:SF122">
    <property type="entry name" value="DNA MISMATCH REPAIR PROTEIN MSH3"/>
    <property type="match status" value="1"/>
</dbReference>
<reference evidence="14" key="3">
    <citation type="submission" date="2025-09" db="UniProtKB">
        <authorList>
            <consortium name="Ensembl"/>
        </authorList>
    </citation>
    <scope>IDENTIFICATION</scope>
</reference>
<dbReference type="SMART" id="SM00534">
    <property type="entry name" value="MUTSac"/>
    <property type="match status" value="1"/>
</dbReference>
<evidence type="ECO:0000256" key="5">
    <source>
        <dbReference type="ARBA" id="ARBA00022763"/>
    </source>
</evidence>
<dbReference type="GO" id="GO:0006298">
    <property type="term" value="P:mismatch repair"/>
    <property type="evidence" value="ECO:0007669"/>
    <property type="project" value="Ensembl"/>
</dbReference>
<dbReference type="InterPro" id="IPR007695">
    <property type="entry name" value="DNA_mismatch_repair_MutS-lik_N"/>
</dbReference>
<evidence type="ECO:0000256" key="7">
    <source>
        <dbReference type="ARBA" id="ARBA00023125"/>
    </source>
</evidence>
<dbReference type="Gene3D" id="3.30.420.110">
    <property type="entry name" value="MutS, connector domain"/>
    <property type="match status" value="1"/>
</dbReference>
<dbReference type="FunFam" id="3.40.1170.10:FF:000004">
    <property type="entry name" value="DNA mismatch repair protein"/>
    <property type="match status" value="1"/>
</dbReference>
<dbReference type="FunFam" id="1.10.1420.10:FF:000004">
    <property type="entry name" value="DNA mismatch repair protein Msh3"/>
    <property type="match status" value="1"/>
</dbReference>
<dbReference type="PROSITE" id="PS00486">
    <property type="entry name" value="DNA_MISMATCH_REPAIR_2"/>
    <property type="match status" value="1"/>
</dbReference>
<dbReference type="GO" id="GO:0032181">
    <property type="term" value="F:dinucleotide repeat insertion binding"/>
    <property type="evidence" value="ECO:0007669"/>
    <property type="project" value="Ensembl"/>
</dbReference>
<dbReference type="Gene3D" id="3.40.1170.10">
    <property type="entry name" value="DNA repair protein MutS, domain I"/>
    <property type="match status" value="1"/>
</dbReference>
<evidence type="ECO:0000256" key="4">
    <source>
        <dbReference type="ARBA" id="ARBA00022741"/>
    </source>
</evidence>
<keyword evidence="15" id="KW-1185">Reference proteome</keyword>
<evidence type="ECO:0000313" key="15">
    <source>
        <dbReference type="Proteomes" id="UP000008225"/>
    </source>
</evidence>
<reference evidence="14 15" key="1">
    <citation type="submission" date="2009-03" db="EMBL/GenBank/DDBJ databases">
        <authorList>
            <person name="Warren W."/>
            <person name="Ye L."/>
            <person name="Minx P."/>
            <person name="Worley K."/>
            <person name="Gibbs R."/>
            <person name="Wilson R.K."/>
        </authorList>
    </citation>
    <scope>NUCLEOTIDE SEQUENCE [LARGE SCALE GENOMIC DNA]</scope>
</reference>
<evidence type="ECO:0000256" key="2">
    <source>
        <dbReference type="ARBA" id="ARBA00022151"/>
    </source>
</evidence>
<dbReference type="GO" id="GO:0032302">
    <property type="term" value="C:MutSbeta complex"/>
    <property type="evidence" value="ECO:0007669"/>
    <property type="project" value="Ensembl"/>
</dbReference>
<dbReference type="GO" id="GO:0045910">
    <property type="term" value="P:negative regulation of DNA recombination"/>
    <property type="evidence" value="ECO:0007669"/>
    <property type="project" value="Ensembl"/>
</dbReference>
<dbReference type="SUPFAM" id="SSF48334">
    <property type="entry name" value="DNA repair protein MutS, domain III"/>
    <property type="match status" value="1"/>
</dbReference>
<dbReference type="OMA" id="INMHAAR"/>
<dbReference type="PANTHER" id="PTHR11361">
    <property type="entry name" value="DNA MISMATCH REPAIR PROTEIN MUTS FAMILY MEMBER"/>
    <property type="match status" value="1"/>
</dbReference>
<accession>A0A8I3XDP4</accession>
<dbReference type="GO" id="GO:0006312">
    <property type="term" value="P:mitotic recombination"/>
    <property type="evidence" value="ECO:0007669"/>
    <property type="project" value="TreeGrafter"/>
</dbReference>
<organism evidence="14 15">
    <name type="scientific">Callithrix jacchus</name>
    <name type="common">White-tufted-ear marmoset</name>
    <name type="synonym">Simia Jacchus</name>
    <dbReference type="NCBI Taxonomy" id="9483"/>
    <lineage>
        <taxon>Eukaryota</taxon>
        <taxon>Metazoa</taxon>
        <taxon>Chordata</taxon>
        <taxon>Craniata</taxon>
        <taxon>Vertebrata</taxon>
        <taxon>Euteleostomi</taxon>
        <taxon>Mammalia</taxon>
        <taxon>Eutheria</taxon>
        <taxon>Euarchontoglires</taxon>
        <taxon>Primates</taxon>
        <taxon>Haplorrhini</taxon>
        <taxon>Platyrrhini</taxon>
        <taxon>Cebidae</taxon>
        <taxon>Callitrichinae</taxon>
        <taxon>Callithrix</taxon>
        <taxon>Callithrix</taxon>
    </lineage>
</organism>
<dbReference type="Pfam" id="PF05188">
    <property type="entry name" value="MutS_II"/>
    <property type="match status" value="1"/>
</dbReference>
<evidence type="ECO:0000256" key="3">
    <source>
        <dbReference type="ARBA" id="ARBA00022553"/>
    </source>
</evidence>
<comment type="subunit">
    <text evidence="10">Component of the DNA mismatch repair (MMR) complex composed at least of MSH2, MSH3, MSH6, PMS1 and MLH1. Heterodimer consisting of MSH2-MSH3 (MutS beta). Forms a ternary complex with MutL alpha (MLH1-PMS1). Interacts with EXO1. Interacts with MCM9.</text>
</comment>
<dbReference type="GO" id="GO:0019899">
    <property type="term" value="F:enzyme binding"/>
    <property type="evidence" value="ECO:0007669"/>
    <property type="project" value="Ensembl"/>
</dbReference>
<protein>
    <recommendedName>
        <fullName evidence="2 11">DNA mismatch repair protein MSH3</fullName>
    </recommendedName>
    <alternativeName>
        <fullName evidence="2 11">DNA mismatch repair protein MSH3</fullName>
    </alternativeName>
</protein>
<dbReference type="FunFam" id="3.40.50.300:FF:000917">
    <property type="entry name" value="DNA mismatch repair protein"/>
    <property type="match status" value="1"/>
</dbReference>
<evidence type="ECO:0000256" key="6">
    <source>
        <dbReference type="ARBA" id="ARBA00022840"/>
    </source>
</evidence>
<dbReference type="Pfam" id="PF01624">
    <property type="entry name" value="MutS_I"/>
    <property type="match status" value="1"/>
</dbReference>
<dbReference type="Ensembl" id="ENSCJAT00000132810.1">
    <property type="protein sequence ID" value="ENSCJAP00000093934.1"/>
    <property type="gene ID" value="ENSCJAG00000019548.5"/>
</dbReference>
<keyword evidence="4" id="KW-0547">Nucleotide-binding</keyword>
<dbReference type="Pfam" id="PF05192">
    <property type="entry name" value="MutS_III"/>
    <property type="match status" value="1"/>
</dbReference>
<keyword evidence="7" id="KW-0238">DNA-binding</keyword>
<evidence type="ECO:0000256" key="8">
    <source>
        <dbReference type="ARBA" id="ARBA00023204"/>
    </source>
</evidence>
<evidence type="ECO:0000256" key="1">
    <source>
        <dbReference type="ARBA" id="ARBA00007094"/>
    </source>
</evidence>
<dbReference type="Proteomes" id="UP000008225">
    <property type="component" value="Chromosome 2"/>
</dbReference>
<evidence type="ECO:0000256" key="11">
    <source>
        <dbReference type="ARBA" id="ARBA00073774"/>
    </source>
</evidence>
<dbReference type="NCBIfam" id="NF003810">
    <property type="entry name" value="PRK05399.1"/>
    <property type="match status" value="1"/>
</dbReference>
<dbReference type="Gene3D" id="1.10.1420.10">
    <property type="match status" value="2"/>
</dbReference>
<evidence type="ECO:0000256" key="9">
    <source>
        <dbReference type="ARBA" id="ARBA00059749"/>
    </source>
</evidence>
<comment type="function">
    <text evidence="9">Component of the post-replicative DNA mismatch repair system (MMR). Heterodimerizes with MSH2 to form MutS beta which binds to DNA mismatches thereby initiating DNA repair. When bound, the MutS beta heterodimer bends the DNA helix and shields approximately 20 base pairs. MutS beta recognizes large insertion-deletion loops (IDL) up to 13 nucleotides long. After mismatch binding, forms a ternary complex with the MutL alpha heterodimer, which is thought to be responsible for directing the downstream MMR events, including strand discrimination, excision, and resynthesis.</text>
</comment>
<keyword evidence="6" id="KW-0067">ATP-binding</keyword>
<feature type="domain" description="DNA mismatch repair proteins mutS family" evidence="13">
    <location>
        <begin position="1129"/>
        <end position="1145"/>
    </location>
</feature>
<dbReference type="SUPFAM" id="SSF53150">
    <property type="entry name" value="DNA repair protein MutS, domain II"/>
    <property type="match status" value="1"/>
</dbReference>
<comment type="similarity">
    <text evidence="1">Belongs to the DNA mismatch repair MutS family. MSH3 subfamily.</text>
</comment>
<dbReference type="InterPro" id="IPR000432">
    <property type="entry name" value="DNA_mismatch_repair_MutS_C"/>
</dbReference>
<keyword evidence="8" id="KW-0234">DNA repair</keyword>
<reference evidence="14" key="2">
    <citation type="submission" date="2025-08" db="UniProtKB">
        <authorList>
            <consortium name="Ensembl"/>
        </authorList>
    </citation>
    <scope>IDENTIFICATION</scope>
</reference>
<dbReference type="GO" id="GO:0016447">
    <property type="term" value="P:somatic recombination of immunoglobulin gene segments"/>
    <property type="evidence" value="ECO:0007669"/>
    <property type="project" value="TreeGrafter"/>
</dbReference>
<sequence length="1295" mass="145422">MTAAVSTDPASYTTTRGQLWRGIIRPPFRPYLCRRGPASRPGARQGRDALAPADAWELRPRARAPGRALPPGLPSLPCHVSPEACVGRPRCLQLSPCKASGFEPIFPVYGKSEIHRLLRGCNRPGGPRRRSAPSVHFPAPAAAARGGCCPELGRAVRLRGRGLWVRRGGGDPLPDDRAGGGRGGPKKGKVGRAQPGLCSRCNAEILVLPFELLRSRRFLMAGLRQELRSSDEGACEQGTTEIDRSRKRPLENDGPVKKKVKKVQEKEGGSDLGISGNSEPKKCLRTRNVLKSLEKLKEFCCDSAPPQNRVQTESLPERFAVLPKCTDFDDISLLRAKNAVSSKDSKCQINPKDTTLFDISHFGSSNRSDENLQKTDSKPANKRSKSIYTPLELQYIEMKQQHKDAVLCVECGYKYRFFGEDAEIAARELNIYCHLDHNFMTASIPTHRLFVHVRRLVAKGYKVGVVKQTETAALKAVGDNRSSLFSRKLTALYTKSTLIGEDVNPLIKLDDAVNVDAIMTDTSTSYLLCISENNENVRDKKKGNVFIGIVGVQPATGEVVFDSFQDSASRSELETRMSSLQPVELLLPLALSKQTEMLIHRATSVSVRDDRIRVERMDDTYFEYSHAFQAVTEFYAKDTVDFKGSKIISGIINLEKPVICSLAAIIKYLKEFNLEKMLSKPENFKQLSSKMEFMTINGTTLRNLEILQNQTDMKTKGSLLWVLDHTKTSFGRRKLKKWVTQPLLKLREINARLDAVSEVLHSESSVFGQIENHLHKLPDVERGLCSIYHKKCSTQEFFLIVKTLYHLKSEFQAIIPAVNSHVQSDLLRTIILEIPELLGPVEHYLKILNEQAAKVGDKTELFKDLSDFPLIKKRKDEIQGVSDKIRIHLQEIRKILKNPSAQYVTVSGQEFMIEIKNSAVSCIPTDWVKVGSTKAVSRFHSPFIVENYRHLNQLREQLVLDCSAEWLDFLEKFSEHYHSLCKAVHHLATIDCIFSLAKVAKQGEYCRPTVQEERKILIKNGRHPVIDVLLGEQDQYVPNSTDLSEDSERVMIITGPNMGGKSSYIKQVALITIMAQIGSYVPAEEATIGIVDGIFTRMGAADNIYKGRSTFMEELTDTAEIIRKATSQSLVILDELGRGTSTHDGIAIAYATLEYFIRDVKSLTLFVTHYPPVCELEKNYSHQVGNYHMGFLVSEDESRLPPGEEQVPDFVTFLYQITRGIAERSYGLNVAKLADVPGEILKKAAHKSKELEGLINTKRKRLKYFAKLWTMHNAQDLQKWTEELEMEETQTSLPH</sequence>
<dbReference type="GO" id="GO:0043570">
    <property type="term" value="P:maintenance of DNA repeat elements"/>
    <property type="evidence" value="ECO:0007669"/>
    <property type="project" value="Ensembl"/>
</dbReference>